<evidence type="ECO:0000313" key="3">
    <source>
        <dbReference type="Proteomes" id="UP000011087"/>
    </source>
</evidence>
<dbReference type="PaxDb" id="55529-EKX38358"/>
<protein>
    <submittedName>
        <fullName evidence="1 2">Uncharacterized protein</fullName>
    </submittedName>
</protein>
<dbReference type="EMBL" id="JH993049">
    <property type="protein sequence ID" value="EKX38358.1"/>
    <property type="molecule type" value="Genomic_DNA"/>
</dbReference>
<organism evidence="1">
    <name type="scientific">Guillardia theta (strain CCMP2712)</name>
    <name type="common">Cryptophyte</name>
    <dbReference type="NCBI Taxonomy" id="905079"/>
    <lineage>
        <taxon>Eukaryota</taxon>
        <taxon>Cryptophyceae</taxon>
        <taxon>Pyrenomonadales</taxon>
        <taxon>Geminigeraceae</taxon>
        <taxon>Guillardia</taxon>
    </lineage>
</organism>
<keyword evidence="3" id="KW-1185">Reference proteome</keyword>
<dbReference type="EnsemblProtists" id="EKX38358">
    <property type="protein sequence ID" value="EKX38358"/>
    <property type="gene ID" value="GUITHDRAFT_154733"/>
</dbReference>
<accession>L1IQ38</accession>
<evidence type="ECO:0000313" key="2">
    <source>
        <dbReference type="EnsemblProtists" id="EKX38358"/>
    </source>
</evidence>
<sequence length="69" mass="7949">MPLCVYYHHSCVRSSNTGMTSDSQHEVEDQWKQSDYFQTNDLSFSFRSVLGMNETNQLIPQMVKNKASA</sequence>
<name>L1IQ38_GUITC</name>
<reference evidence="2" key="3">
    <citation type="submission" date="2016-03" db="UniProtKB">
        <authorList>
            <consortium name="EnsemblProtists"/>
        </authorList>
    </citation>
    <scope>IDENTIFICATION</scope>
</reference>
<dbReference type="Proteomes" id="UP000011087">
    <property type="component" value="Unassembled WGS sequence"/>
</dbReference>
<gene>
    <name evidence="1" type="ORF">GUITHDRAFT_154733</name>
</gene>
<dbReference type="GeneID" id="17295153"/>
<dbReference type="KEGG" id="gtt:GUITHDRAFT_154733"/>
<reference evidence="1 3" key="1">
    <citation type="journal article" date="2012" name="Nature">
        <title>Algal genomes reveal evolutionary mosaicism and the fate of nucleomorphs.</title>
        <authorList>
            <consortium name="DOE Joint Genome Institute"/>
            <person name="Curtis B.A."/>
            <person name="Tanifuji G."/>
            <person name="Burki F."/>
            <person name="Gruber A."/>
            <person name="Irimia M."/>
            <person name="Maruyama S."/>
            <person name="Arias M.C."/>
            <person name="Ball S.G."/>
            <person name="Gile G.H."/>
            <person name="Hirakawa Y."/>
            <person name="Hopkins J.F."/>
            <person name="Kuo A."/>
            <person name="Rensing S.A."/>
            <person name="Schmutz J."/>
            <person name="Symeonidi A."/>
            <person name="Elias M."/>
            <person name="Eveleigh R.J."/>
            <person name="Herman E.K."/>
            <person name="Klute M.J."/>
            <person name="Nakayama T."/>
            <person name="Obornik M."/>
            <person name="Reyes-Prieto A."/>
            <person name="Armbrust E.V."/>
            <person name="Aves S.J."/>
            <person name="Beiko R.G."/>
            <person name="Coutinho P."/>
            <person name="Dacks J.B."/>
            <person name="Durnford D.G."/>
            <person name="Fast N.M."/>
            <person name="Green B.R."/>
            <person name="Grisdale C.J."/>
            <person name="Hempel F."/>
            <person name="Henrissat B."/>
            <person name="Hoppner M.P."/>
            <person name="Ishida K."/>
            <person name="Kim E."/>
            <person name="Koreny L."/>
            <person name="Kroth P.G."/>
            <person name="Liu Y."/>
            <person name="Malik S.B."/>
            <person name="Maier U.G."/>
            <person name="McRose D."/>
            <person name="Mock T."/>
            <person name="Neilson J.A."/>
            <person name="Onodera N.T."/>
            <person name="Poole A.M."/>
            <person name="Pritham E.J."/>
            <person name="Richards T.A."/>
            <person name="Rocap G."/>
            <person name="Roy S.W."/>
            <person name="Sarai C."/>
            <person name="Schaack S."/>
            <person name="Shirato S."/>
            <person name="Slamovits C.H."/>
            <person name="Spencer D.F."/>
            <person name="Suzuki S."/>
            <person name="Worden A.Z."/>
            <person name="Zauner S."/>
            <person name="Barry K."/>
            <person name="Bell C."/>
            <person name="Bharti A.K."/>
            <person name="Crow J.A."/>
            <person name="Grimwood J."/>
            <person name="Kramer R."/>
            <person name="Lindquist E."/>
            <person name="Lucas S."/>
            <person name="Salamov A."/>
            <person name="McFadden G.I."/>
            <person name="Lane C.E."/>
            <person name="Keeling P.J."/>
            <person name="Gray M.W."/>
            <person name="Grigoriev I.V."/>
            <person name="Archibald J.M."/>
        </authorList>
    </citation>
    <scope>NUCLEOTIDE SEQUENCE</scope>
    <source>
        <strain evidence="1 3">CCMP2712</strain>
    </source>
</reference>
<dbReference type="HOGENOM" id="CLU_2781293_0_0_1"/>
<dbReference type="AlphaFoldDB" id="L1IQ38"/>
<dbReference type="RefSeq" id="XP_005825338.1">
    <property type="nucleotide sequence ID" value="XM_005825281.1"/>
</dbReference>
<reference evidence="3" key="2">
    <citation type="submission" date="2012-11" db="EMBL/GenBank/DDBJ databases">
        <authorList>
            <person name="Kuo A."/>
            <person name="Curtis B.A."/>
            <person name="Tanifuji G."/>
            <person name="Burki F."/>
            <person name="Gruber A."/>
            <person name="Irimia M."/>
            <person name="Maruyama S."/>
            <person name="Arias M.C."/>
            <person name="Ball S.G."/>
            <person name="Gile G.H."/>
            <person name="Hirakawa Y."/>
            <person name="Hopkins J.F."/>
            <person name="Rensing S.A."/>
            <person name="Schmutz J."/>
            <person name="Symeonidi A."/>
            <person name="Elias M."/>
            <person name="Eveleigh R.J."/>
            <person name="Herman E.K."/>
            <person name="Klute M.J."/>
            <person name="Nakayama T."/>
            <person name="Obornik M."/>
            <person name="Reyes-Prieto A."/>
            <person name="Armbrust E.V."/>
            <person name="Aves S.J."/>
            <person name="Beiko R.G."/>
            <person name="Coutinho P."/>
            <person name="Dacks J.B."/>
            <person name="Durnford D.G."/>
            <person name="Fast N.M."/>
            <person name="Green B.R."/>
            <person name="Grisdale C."/>
            <person name="Hempe F."/>
            <person name="Henrissat B."/>
            <person name="Hoppner M.P."/>
            <person name="Ishida K.-I."/>
            <person name="Kim E."/>
            <person name="Koreny L."/>
            <person name="Kroth P.G."/>
            <person name="Liu Y."/>
            <person name="Malik S.-B."/>
            <person name="Maier U.G."/>
            <person name="McRose D."/>
            <person name="Mock T."/>
            <person name="Neilson J.A."/>
            <person name="Onodera N.T."/>
            <person name="Poole A.M."/>
            <person name="Pritham E.J."/>
            <person name="Richards T.A."/>
            <person name="Rocap G."/>
            <person name="Roy S.W."/>
            <person name="Sarai C."/>
            <person name="Schaack S."/>
            <person name="Shirato S."/>
            <person name="Slamovits C.H."/>
            <person name="Spencer D.F."/>
            <person name="Suzuki S."/>
            <person name="Worden A.Z."/>
            <person name="Zauner S."/>
            <person name="Barry K."/>
            <person name="Bell C."/>
            <person name="Bharti A.K."/>
            <person name="Crow J.A."/>
            <person name="Grimwood J."/>
            <person name="Kramer R."/>
            <person name="Lindquist E."/>
            <person name="Lucas S."/>
            <person name="Salamov A."/>
            <person name="McFadden G.I."/>
            <person name="Lane C.E."/>
            <person name="Keeling P.J."/>
            <person name="Gray M.W."/>
            <person name="Grigoriev I.V."/>
            <person name="Archibald J.M."/>
        </authorList>
    </citation>
    <scope>NUCLEOTIDE SEQUENCE</scope>
    <source>
        <strain evidence="3">CCMP2712</strain>
    </source>
</reference>
<proteinExistence type="predicted"/>
<evidence type="ECO:0000313" key="1">
    <source>
        <dbReference type="EMBL" id="EKX38358.1"/>
    </source>
</evidence>